<dbReference type="Pfam" id="PF00011">
    <property type="entry name" value="HSP20"/>
    <property type="match status" value="1"/>
</dbReference>
<evidence type="ECO:0000256" key="1">
    <source>
        <dbReference type="PROSITE-ProRule" id="PRU00285"/>
    </source>
</evidence>
<dbReference type="GO" id="GO:0005737">
    <property type="term" value="C:cytoplasm"/>
    <property type="evidence" value="ECO:0007669"/>
    <property type="project" value="TreeGrafter"/>
</dbReference>
<organism evidence="5 8">
    <name type="scientific">Adineta steineri</name>
    <dbReference type="NCBI Taxonomy" id="433720"/>
    <lineage>
        <taxon>Eukaryota</taxon>
        <taxon>Metazoa</taxon>
        <taxon>Spiralia</taxon>
        <taxon>Gnathifera</taxon>
        <taxon>Rotifera</taxon>
        <taxon>Eurotatoria</taxon>
        <taxon>Bdelloidea</taxon>
        <taxon>Adinetida</taxon>
        <taxon>Adinetidae</taxon>
        <taxon>Adineta</taxon>
    </lineage>
</organism>
<proteinExistence type="inferred from homology"/>
<dbReference type="GO" id="GO:0051082">
    <property type="term" value="F:unfolded protein binding"/>
    <property type="evidence" value="ECO:0007669"/>
    <property type="project" value="TreeGrafter"/>
</dbReference>
<dbReference type="PANTHER" id="PTHR45640">
    <property type="entry name" value="HEAT SHOCK PROTEIN HSP-12.2-RELATED"/>
    <property type="match status" value="1"/>
</dbReference>
<dbReference type="Proteomes" id="UP000663844">
    <property type="component" value="Unassembled WGS sequence"/>
</dbReference>
<reference evidence="5" key="1">
    <citation type="submission" date="2021-02" db="EMBL/GenBank/DDBJ databases">
        <authorList>
            <person name="Nowell W R."/>
        </authorList>
    </citation>
    <scope>NUCLEOTIDE SEQUENCE</scope>
</reference>
<dbReference type="PROSITE" id="PS01031">
    <property type="entry name" value="SHSP"/>
    <property type="match status" value="1"/>
</dbReference>
<gene>
    <name evidence="4" type="ORF">JYZ213_LOCUS7762</name>
    <name evidence="6" type="ORF">OKA104_LOCUS4684</name>
    <name evidence="7" type="ORF">OXD698_LOCUS28462</name>
    <name evidence="5" type="ORF">VCS650_LOCUS43230</name>
</gene>
<dbReference type="GO" id="GO:0009408">
    <property type="term" value="P:response to heat"/>
    <property type="evidence" value="ECO:0007669"/>
    <property type="project" value="TreeGrafter"/>
</dbReference>
<evidence type="ECO:0000313" key="6">
    <source>
        <dbReference type="EMBL" id="CAF3562845.1"/>
    </source>
</evidence>
<dbReference type="GO" id="GO:0005634">
    <property type="term" value="C:nucleus"/>
    <property type="evidence" value="ECO:0007669"/>
    <property type="project" value="TreeGrafter"/>
</dbReference>
<feature type="domain" description="SHSP" evidence="3">
    <location>
        <begin position="37"/>
        <end position="136"/>
    </location>
</feature>
<dbReference type="EMBL" id="CAJOAZ010003070">
    <property type="protein sequence ID" value="CAF3982399.1"/>
    <property type="molecule type" value="Genomic_DNA"/>
</dbReference>
<evidence type="ECO:0000313" key="8">
    <source>
        <dbReference type="Proteomes" id="UP000663891"/>
    </source>
</evidence>
<dbReference type="CDD" id="cd06526">
    <property type="entry name" value="metazoan_ACD"/>
    <property type="match status" value="1"/>
</dbReference>
<dbReference type="EMBL" id="CAJOAY010000155">
    <property type="protein sequence ID" value="CAF3562845.1"/>
    <property type="molecule type" value="Genomic_DNA"/>
</dbReference>
<dbReference type="Proteomes" id="UP000663881">
    <property type="component" value="Unassembled WGS sequence"/>
</dbReference>
<sequence length="136" mass="15802">MYQSSSSNNSEIREYSRRLDRDINGSLYYGPFYPVAFYRYTFRPQIFTDNGDQREIEMKIDLPSYEPNTIQFSVDGNDLIIQAEQQNNQPQPSSSRASFYKRITLPSNTDFTSIKTQHSTDGQFHITARLLEEAHG</sequence>
<evidence type="ECO:0000256" key="2">
    <source>
        <dbReference type="RuleBase" id="RU003616"/>
    </source>
</evidence>
<evidence type="ECO:0000313" key="5">
    <source>
        <dbReference type="EMBL" id="CAF1519968.1"/>
    </source>
</evidence>
<name>A0A815UFC6_9BILA</name>
<dbReference type="Proteomes" id="UP000663845">
    <property type="component" value="Unassembled WGS sequence"/>
</dbReference>
<dbReference type="InterPro" id="IPR008978">
    <property type="entry name" value="HSP20-like_chaperone"/>
</dbReference>
<evidence type="ECO:0000259" key="3">
    <source>
        <dbReference type="PROSITE" id="PS01031"/>
    </source>
</evidence>
<dbReference type="EMBL" id="CAJNOG010000051">
    <property type="protein sequence ID" value="CAF0848441.1"/>
    <property type="molecule type" value="Genomic_DNA"/>
</dbReference>
<dbReference type="PANTHER" id="PTHR45640:SF26">
    <property type="entry name" value="RE23625P"/>
    <property type="match status" value="1"/>
</dbReference>
<dbReference type="OrthoDB" id="1431247at2759"/>
<accession>A0A815UFC6</accession>
<comment type="caution">
    <text evidence="5">The sequence shown here is derived from an EMBL/GenBank/DDBJ whole genome shotgun (WGS) entry which is preliminary data.</text>
</comment>
<dbReference type="SUPFAM" id="SSF49764">
    <property type="entry name" value="HSP20-like chaperones"/>
    <property type="match status" value="1"/>
</dbReference>
<dbReference type="InterPro" id="IPR002068">
    <property type="entry name" value="A-crystallin/Hsp20_dom"/>
</dbReference>
<comment type="similarity">
    <text evidence="1 2">Belongs to the small heat shock protein (HSP20) family.</text>
</comment>
<protein>
    <recommendedName>
        <fullName evidence="3">SHSP domain-containing protein</fullName>
    </recommendedName>
</protein>
<dbReference type="InterPro" id="IPR001436">
    <property type="entry name" value="Alpha-crystallin/sHSP_animal"/>
</dbReference>
<dbReference type="GO" id="GO:0042026">
    <property type="term" value="P:protein refolding"/>
    <property type="evidence" value="ECO:0007669"/>
    <property type="project" value="TreeGrafter"/>
</dbReference>
<evidence type="ECO:0000313" key="4">
    <source>
        <dbReference type="EMBL" id="CAF0848441.1"/>
    </source>
</evidence>
<dbReference type="Gene3D" id="2.60.40.790">
    <property type="match status" value="1"/>
</dbReference>
<dbReference type="EMBL" id="CAJNON010003013">
    <property type="protein sequence ID" value="CAF1519968.1"/>
    <property type="molecule type" value="Genomic_DNA"/>
</dbReference>
<dbReference type="Proteomes" id="UP000663891">
    <property type="component" value="Unassembled WGS sequence"/>
</dbReference>
<evidence type="ECO:0000313" key="7">
    <source>
        <dbReference type="EMBL" id="CAF3982399.1"/>
    </source>
</evidence>
<dbReference type="AlphaFoldDB" id="A0A815UFC6"/>